<evidence type="ECO:0000256" key="1">
    <source>
        <dbReference type="ARBA" id="ARBA00004141"/>
    </source>
</evidence>
<protein>
    <submittedName>
        <fullName evidence="8">DMT family transporter</fullName>
    </submittedName>
</protein>
<dbReference type="Pfam" id="PF00892">
    <property type="entry name" value="EamA"/>
    <property type="match status" value="1"/>
</dbReference>
<keyword evidence="3 6" id="KW-0812">Transmembrane</keyword>
<evidence type="ECO:0000256" key="3">
    <source>
        <dbReference type="ARBA" id="ARBA00022692"/>
    </source>
</evidence>
<feature type="transmembrane region" description="Helical" evidence="6">
    <location>
        <begin position="125"/>
        <end position="142"/>
    </location>
</feature>
<keyword evidence="4 6" id="KW-1133">Transmembrane helix</keyword>
<evidence type="ECO:0000256" key="2">
    <source>
        <dbReference type="ARBA" id="ARBA00009853"/>
    </source>
</evidence>
<feature type="transmembrane region" description="Helical" evidence="6">
    <location>
        <begin position="265"/>
        <end position="283"/>
    </location>
</feature>
<reference evidence="8" key="1">
    <citation type="submission" date="2021-04" db="EMBL/GenBank/DDBJ databases">
        <title>Pseudaminobacter soli sp. nov., isolated from paddy soil contaminated by heavy metals.</title>
        <authorList>
            <person name="Zhang K."/>
        </authorList>
    </citation>
    <scope>NUCLEOTIDE SEQUENCE</scope>
    <source>
        <strain evidence="8">19-2017</strain>
    </source>
</reference>
<feature type="transmembrane region" description="Helical" evidence="6">
    <location>
        <begin position="73"/>
        <end position="93"/>
    </location>
</feature>
<feature type="transmembrane region" description="Helical" evidence="6">
    <location>
        <begin position="148"/>
        <end position="168"/>
    </location>
</feature>
<feature type="transmembrane region" description="Helical" evidence="6">
    <location>
        <begin position="38"/>
        <end position="61"/>
    </location>
</feature>
<feature type="transmembrane region" description="Helical" evidence="6">
    <location>
        <begin position="99"/>
        <end position="118"/>
    </location>
</feature>
<feature type="transmembrane region" description="Helical" evidence="6">
    <location>
        <begin position="239"/>
        <end position="259"/>
    </location>
</feature>
<accession>A0A942I292</accession>
<feature type="domain" description="EamA" evidence="7">
    <location>
        <begin position="10"/>
        <end position="140"/>
    </location>
</feature>
<evidence type="ECO:0000313" key="9">
    <source>
        <dbReference type="Proteomes" id="UP000680348"/>
    </source>
</evidence>
<organism evidence="8 9">
    <name type="scientific">Pseudaminobacter soli</name>
    <name type="common">ex Zhang et al. 2022</name>
    <dbReference type="NCBI Taxonomy" id="2831468"/>
    <lineage>
        <taxon>Bacteria</taxon>
        <taxon>Pseudomonadati</taxon>
        <taxon>Pseudomonadota</taxon>
        <taxon>Alphaproteobacteria</taxon>
        <taxon>Hyphomicrobiales</taxon>
        <taxon>Phyllobacteriaceae</taxon>
        <taxon>Pseudaminobacter</taxon>
    </lineage>
</organism>
<dbReference type="RefSeq" id="WP_188253577.1">
    <property type="nucleotide sequence ID" value="NZ_JABVCF010000002.1"/>
</dbReference>
<evidence type="ECO:0000313" key="8">
    <source>
        <dbReference type="EMBL" id="MBS3648019.1"/>
    </source>
</evidence>
<dbReference type="SUPFAM" id="SSF103481">
    <property type="entry name" value="Multidrug resistance efflux transporter EmrE"/>
    <property type="match status" value="2"/>
</dbReference>
<proteinExistence type="inferred from homology"/>
<dbReference type="PANTHER" id="PTHR22911">
    <property type="entry name" value="ACYL-MALONYL CONDENSING ENZYME-RELATED"/>
    <property type="match status" value="1"/>
</dbReference>
<dbReference type="InterPro" id="IPR037185">
    <property type="entry name" value="EmrE-like"/>
</dbReference>
<dbReference type="GO" id="GO:0016020">
    <property type="term" value="C:membrane"/>
    <property type="evidence" value="ECO:0007669"/>
    <property type="project" value="UniProtKB-SubCell"/>
</dbReference>
<dbReference type="EMBL" id="JAGWCR010000002">
    <property type="protein sequence ID" value="MBS3648019.1"/>
    <property type="molecule type" value="Genomic_DNA"/>
</dbReference>
<dbReference type="Proteomes" id="UP000680348">
    <property type="component" value="Unassembled WGS sequence"/>
</dbReference>
<feature type="transmembrane region" description="Helical" evidence="6">
    <location>
        <begin position="180"/>
        <end position="200"/>
    </location>
</feature>
<evidence type="ECO:0000256" key="6">
    <source>
        <dbReference type="SAM" id="Phobius"/>
    </source>
</evidence>
<name>A0A942I292_9HYPH</name>
<evidence type="ECO:0000256" key="4">
    <source>
        <dbReference type="ARBA" id="ARBA00022989"/>
    </source>
</evidence>
<comment type="subcellular location">
    <subcellularLocation>
        <location evidence="1">Membrane</location>
        <topology evidence="1">Multi-pass membrane protein</topology>
    </subcellularLocation>
</comment>
<sequence length="295" mass="31191">MSSSILPFRGPLFMILATGSYATNDTLMKLATEGLPPYQVLMMRGIAAMIWGMPLLFALGYGGRIRMMFDAQVLSRNLLETIAVMCFIVALANMPIADATALGQITPLVVILGASLAFGEKVSGMTMALISLGFAGALMIAQPSGEGISVYAILALANAVLCAGRDLAGRRIGADIPGMIVAMSAVVIVLAGAAGGHLLLEEWQAPGLRHLLLLAGSGFFLIFGHFFIFMAYRVGPTGAVAPFYYCFTVWAVISGLLVFGHLPNTLAICGIVLVVASGLLIVYHDRRRRRLAPVA</sequence>
<dbReference type="PANTHER" id="PTHR22911:SF6">
    <property type="entry name" value="SOLUTE CARRIER FAMILY 35 MEMBER G1"/>
    <property type="match status" value="1"/>
</dbReference>
<keyword evidence="5 6" id="KW-0472">Membrane</keyword>
<keyword evidence="9" id="KW-1185">Reference proteome</keyword>
<dbReference type="AlphaFoldDB" id="A0A942I292"/>
<evidence type="ECO:0000256" key="5">
    <source>
        <dbReference type="ARBA" id="ARBA00023136"/>
    </source>
</evidence>
<feature type="transmembrane region" description="Helical" evidence="6">
    <location>
        <begin position="212"/>
        <end position="232"/>
    </location>
</feature>
<evidence type="ECO:0000259" key="7">
    <source>
        <dbReference type="Pfam" id="PF00892"/>
    </source>
</evidence>
<dbReference type="InterPro" id="IPR000620">
    <property type="entry name" value="EamA_dom"/>
</dbReference>
<gene>
    <name evidence="8" type="ORF">KEU06_05165</name>
</gene>
<comment type="caution">
    <text evidence="8">The sequence shown here is derived from an EMBL/GenBank/DDBJ whole genome shotgun (WGS) entry which is preliminary data.</text>
</comment>
<comment type="similarity">
    <text evidence="2">Belongs to the drug/metabolite transporter (DMT) superfamily. 10 TMS drug/metabolite exporter (DME) (TC 2.A.7.3) family.</text>
</comment>